<dbReference type="Pfam" id="PF04402">
    <property type="entry name" value="SIMPL"/>
    <property type="match status" value="1"/>
</dbReference>
<keyword evidence="1" id="KW-1133">Transmembrane helix</keyword>
<dbReference type="PANTHER" id="PTHR34387:SF2">
    <property type="entry name" value="SLR1258 PROTEIN"/>
    <property type="match status" value="1"/>
</dbReference>
<dbReference type="EMBL" id="LCDA01000009">
    <property type="protein sequence ID" value="KKS42615.1"/>
    <property type="molecule type" value="Genomic_DNA"/>
</dbReference>
<dbReference type="InterPro" id="IPR052022">
    <property type="entry name" value="26kDa_periplasmic_antigen"/>
</dbReference>
<dbReference type="InterPro" id="IPR007497">
    <property type="entry name" value="SIMPL/DUF541"/>
</dbReference>
<dbReference type="Gene3D" id="3.30.110.170">
    <property type="entry name" value="Protein of unknown function (DUF541), domain 1"/>
    <property type="match status" value="1"/>
</dbReference>
<keyword evidence="1" id="KW-0812">Transmembrane</keyword>
<sequence length="245" mass="26276">MKEIKYWEWLGGVAVILAILYFFPWKMITWGKIVMTPERMVTVSGYAESKEKNQIANYSAGVNAVKDNKDEAVKEVNDKIAAITQAVKDFGVDPSDIQTQSMSVYQRQESYYDNGVQKSKPGQWEVNNTISVILRDVNRASAMANLLTKSGATNVYGPNFQLDTSIKAADGLMADAIADARIKAEAMAKASGTSLDKIISVSEGSGGGVSIPLYAMDGRGGGGGASVEPGSTSISKTVTVVWSLK</sequence>
<name>A0A0G0Z1F6_9BACT</name>
<dbReference type="Proteomes" id="UP000033854">
    <property type="component" value="Unassembled WGS sequence"/>
</dbReference>
<dbReference type="GO" id="GO:0006974">
    <property type="term" value="P:DNA damage response"/>
    <property type="evidence" value="ECO:0007669"/>
    <property type="project" value="TreeGrafter"/>
</dbReference>
<dbReference type="Gene3D" id="3.30.70.2970">
    <property type="entry name" value="Protein of unknown function (DUF541), domain 2"/>
    <property type="match status" value="1"/>
</dbReference>
<evidence type="ECO:0000313" key="3">
    <source>
        <dbReference type="Proteomes" id="UP000033854"/>
    </source>
</evidence>
<comment type="caution">
    <text evidence="2">The sequence shown here is derived from an EMBL/GenBank/DDBJ whole genome shotgun (WGS) entry which is preliminary data.</text>
</comment>
<reference evidence="2 3" key="1">
    <citation type="journal article" date="2015" name="Nature">
        <title>rRNA introns, odd ribosomes, and small enigmatic genomes across a large radiation of phyla.</title>
        <authorList>
            <person name="Brown C.T."/>
            <person name="Hug L.A."/>
            <person name="Thomas B.C."/>
            <person name="Sharon I."/>
            <person name="Castelle C.J."/>
            <person name="Singh A."/>
            <person name="Wilkins M.J."/>
            <person name="Williams K.H."/>
            <person name="Banfield J.F."/>
        </authorList>
    </citation>
    <scope>NUCLEOTIDE SEQUENCE [LARGE SCALE GENOMIC DNA]</scope>
</reference>
<protein>
    <submittedName>
        <fullName evidence="2">Outer membrane protein</fullName>
    </submittedName>
</protein>
<evidence type="ECO:0000256" key="1">
    <source>
        <dbReference type="SAM" id="Phobius"/>
    </source>
</evidence>
<accession>A0A0G0Z1F6</accession>
<organism evidence="2 3">
    <name type="scientific">Candidatus Collierbacteria bacterium GW2011_GWA2_42_17</name>
    <dbReference type="NCBI Taxonomy" id="1618378"/>
    <lineage>
        <taxon>Bacteria</taxon>
        <taxon>Candidatus Collieribacteriota</taxon>
    </lineage>
</organism>
<evidence type="ECO:0000313" key="2">
    <source>
        <dbReference type="EMBL" id="KKS42615.1"/>
    </source>
</evidence>
<gene>
    <name evidence="2" type="ORF">UV06_C0009G0035</name>
</gene>
<keyword evidence="1" id="KW-0472">Membrane</keyword>
<feature type="transmembrane region" description="Helical" evidence="1">
    <location>
        <begin position="6"/>
        <end position="23"/>
    </location>
</feature>
<proteinExistence type="predicted"/>
<dbReference type="PANTHER" id="PTHR34387">
    <property type="entry name" value="SLR1258 PROTEIN"/>
    <property type="match status" value="1"/>
</dbReference>
<dbReference type="AlphaFoldDB" id="A0A0G0Z1F6"/>